<evidence type="ECO:0000256" key="2">
    <source>
        <dbReference type="ARBA" id="ARBA00023002"/>
    </source>
</evidence>
<dbReference type="InterPro" id="IPR002347">
    <property type="entry name" value="SDR_fam"/>
</dbReference>
<gene>
    <name evidence="3" type="ORF">VXC91_05350</name>
</gene>
<reference evidence="3" key="1">
    <citation type="submission" date="2024-01" db="EMBL/GenBank/DDBJ databases">
        <title>First draft genome sequence data of TA4-1, the type strain of Gram-positive actinobacterium Streptomyces chiangmaiensis.</title>
        <authorList>
            <person name="Yasawong M."/>
            <person name="Nantapong N."/>
        </authorList>
    </citation>
    <scope>NUCLEOTIDE SEQUENCE</scope>
    <source>
        <strain evidence="3">TA4-1</strain>
    </source>
</reference>
<evidence type="ECO:0000256" key="1">
    <source>
        <dbReference type="ARBA" id="ARBA00006484"/>
    </source>
</evidence>
<comment type="caution">
    <text evidence="3">The sequence shown here is derived from an EMBL/GenBank/DDBJ whole genome shotgun (WGS) entry which is preliminary data.</text>
</comment>
<dbReference type="EMBL" id="JAYWVC010000010">
    <property type="protein sequence ID" value="MED7821424.1"/>
    <property type="molecule type" value="Genomic_DNA"/>
</dbReference>
<dbReference type="Proteomes" id="UP001333996">
    <property type="component" value="Unassembled WGS sequence"/>
</dbReference>
<organism evidence="3 4">
    <name type="scientific">Streptomyces chiangmaiensis</name>
    <dbReference type="NCBI Taxonomy" id="766497"/>
    <lineage>
        <taxon>Bacteria</taxon>
        <taxon>Bacillati</taxon>
        <taxon>Actinomycetota</taxon>
        <taxon>Actinomycetes</taxon>
        <taxon>Kitasatosporales</taxon>
        <taxon>Streptomycetaceae</taxon>
        <taxon>Streptomyces</taxon>
    </lineage>
</organism>
<dbReference type="SUPFAM" id="SSF51735">
    <property type="entry name" value="NAD(P)-binding Rossmann-fold domains"/>
    <property type="match status" value="1"/>
</dbReference>
<name>A0ABU7FE61_9ACTN</name>
<keyword evidence="4" id="KW-1185">Reference proteome</keyword>
<proteinExistence type="inferred from homology"/>
<dbReference type="PANTHER" id="PTHR43669">
    <property type="entry name" value="5-KETO-D-GLUCONATE 5-REDUCTASE"/>
    <property type="match status" value="1"/>
</dbReference>
<dbReference type="Pfam" id="PF00106">
    <property type="entry name" value="adh_short"/>
    <property type="match status" value="1"/>
</dbReference>
<dbReference type="InterPro" id="IPR036291">
    <property type="entry name" value="NAD(P)-bd_dom_sf"/>
</dbReference>
<keyword evidence="2" id="KW-0560">Oxidoreductase</keyword>
<dbReference type="PANTHER" id="PTHR43669:SF14">
    <property type="entry name" value="OXIDOREDUCTASE"/>
    <property type="match status" value="1"/>
</dbReference>
<evidence type="ECO:0000313" key="3">
    <source>
        <dbReference type="EMBL" id="MED7821424.1"/>
    </source>
</evidence>
<evidence type="ECO:0000313" key="4">
    <source>
        <dbReference type="Proteomes" id="UP001333996"/>
    </source>
</evidence>
<dbReference type="InterPro" id="IPR003560">
    <property type="entry name" value="DHB_DH"/>
</dbReference>
<comment type="similarity">
    <text evidence="1">Belongs to the short-chain dehydrogenases/reductases (SDR) family.</text>
</comment>
<accession>A0ABU7FE61</accession>
<sequence>MTGAARGIGAATARRLAREGARVLVSDVDVAEAERTAGALRELGAWAEAFRCDVADRAGVEAAVAHAVEAFGTLDVLVNNAYG</sequence>
<protein>
    <submittedName>
        <fullName evidence="3">SDR family NAD(P)-dependent oxidoreductase</fullName>
    </submittedName>
</protein>
<dbReference type="Gene3D" id="3.40.50.720">
    <property type="entry name" value="NAD(P)-binding Rossmann-like Domain"/>
    <property type="match status" value="1"/>
</dbReference>
<dbReference type="PRINTS" id="PR01397">
    <property type="entry name" value="DHBDHDRGNASE"/>
</dbReference>